<dbReference type="KEGG" id="pdq:CL55_00003570"/>
<dbReference type="PIRSF" id="PIRSF017082">
    <property type="entry name" value="YflP"/>
    <property type="match status" value="1"/>
</dbReference>
<dbReference type="SUPFAM" id="SSF53850">
    <property type="entry name" value="Periplasmic binding protein-like II"/>
    <property type="match status" value="1"/>
</dbReference>
<dbReference type="PANTHER" id="PTHR42928:SF5">
    <property type="entry name" value="BLR1237 PROTEIN"/>
    <property type="match status" value="1"/>
</dbReference>
<dbReference type="PANTHER" id="PTHR42928">
    <property type="entry name" value="TRICARBOXYLATE-BINDING PROTEIN"/>
    <property type="match status" value="1"/>
</dbReference>
<reference evidence="2 3" key="1">
    <citation type="submission" date="2014-03" db="EMBL/GenBank/DDBJ databases">
        <title>Genome of Polynucleobacter strain MWH-MoK4.</title>
        <authorList>
            <person name="Hahn M.W."/>
        </authorList>
    </citation>
    <scope>NUCLEOTIDE SEQUENCE [LARGE SCALE GENOMIC DNA]</scope>
    <source>
        <strain evidence="2 3">MWH-MoK4</strain>
    </source>
</reference>
<evidence type="ECO:0000313" key="2">
    <source>
        <dbReference type="EMBL" id="AKD24690.1"/>
    </source>
</evidence>
<dbReference type="Pfam" id="PF03401">
    <property type="entry name" value="TctC"/>
    <property type="match status" value="1"/>
</dbReference>
<proteinExistence type="inferred from homology"/>
<dbReference type="InterPro" id="IPR005064">
    <property type="entry name" value="BUG"/>
</dbReference>
<dbReference type="STRING" id="1835254.CL55_00003570"/>
<keyword evidence="3" id="KW-1185">Reference proteome</keyword>
<sequence>MQKILQSPRLLKRNLLVSLLIGLGLSLNLVSMTANAQSYPNRTVKMIVPLTAGSGADIAGRIVAKSLSETWKQSVIIENRPGAGGLIGTGAVVGAEPDGYTLLVQSASYAANPAIYKKLPYDPLKSLVDVDILGQTPYVLITSAEGPYQSIRDLVIAAKSKPGEITFASAGVGSSTHLAAEYFNQMMGIKLIHVPYKGSPEAISDTMAGRTAFYMAPLDTAIGQLKGGKVRALGVTSKARNAAVPDIPSIAELGYSNFEIGLWFGVWAPAGVPSAIVKKINQDINLAMQSPEVKAAYEAKGIKATPMSPQEFAKFVREEMAKYQKIAKDANIEPQ</sequence>
<dbReference type="EMBL" id="CP007501">
    <property type="protein sequence ID" value="AKD24690.1"/>
    <property type="molecule type" value="Genomic_DNA"/>
</dbReference>
<evidence type="ECO:0000256" key="1">
    <source>
        <dbReference type="ARBA" id="ARBA00006987"/>
    </source>
</evidence>
<dbReference type="Gene3D" id="3.40.190.150">
    <property type="entry name" value="Bordetella uptake gene, domain 1"/>
    <property type="match status" value="1"/>
</dbReference>
<gene>
    <name evidence="2" type="ORF">CL55_00003570</name>
</gene>
<dbReference type="CDD" id="cd13578">
    <property type="entry name" value="PBP2_Bug27"/>
    <property type="match status" value="1"/>
</dbReference>
<dbReference type="HOGENOM" id="CLU_045683_0_1_4"/>
<dbReference type="PATRIC" id="fig|576611.7.peg.358"/>
<accession>A0A0E3ZL38</accession>
<dbReference type="Proteomes" id="UP000061135">
    <property type="component" value="Chromosome"/>
</dbReference>
<dbReference type="InterPro" id="IPR042100">
    <property type="entry name" value="Bug_dom1"/>
</dbReference>
<dbReference type="Gene3D" id="3.40.190.10">
    <property type="entry name" value="Periplasmic binding protein-like II"/>
    <property type="match status" value="1"/>
</dbReference>
<organism evidence="2 3">
    <name type="scientific">Polynucleobacter duraquae</name>
    <dbReference type="NCBI Taxonomy" id="1835254"/>
    <lineage>
        <taxon>Bacteria</taxon>
        <taxon>Pseudomonadati</taxon>
        <taxon>Pseudomonadota</taxon>
        <taxon>Betaproteobacteria</taxon>
        <taxon>Burkholderiales</taxon>
        <taxon>Burkholderiaceae</taxon>
        <taxon>Polynucleobacter</taxon>
    </lineage>
</organism>
<dbReference type="AlphaFoldDB" id="A0A0E3ZL38"/>
<evidence type="ECO:0000313" key="3">
    <source>
        <dbReference type="Proteomes" id="UP000061135"/>
    </source>
</evidence>
<name>A0A0E3ZL38_9BURK</name>
<comment type="similarity">
    <text evidence="1">Belongs to the UPF0065 (bug) family.</text>
</comment>
<protein>
    <submittedName>
        <fullName evidence="2">Uncharacterized protein</fullName>
    </submittedName>
</protein>